<dbReference type="EMBL" id="AP027272">
    <property type="protein sequence ID" value="BDX07616.1"/>
    <property type="molecule type" value="Genomic_DNA"/>
</dbReference>
<dbReference type="Proteomes" id="UP001333710">
    <property type="component" value="Chromosome"/>
</dbReference>
<comment type="catalytic activity">
    <reaction evidence="7">
        <text>L-aspartate + L-glutamine + ATP + H2O = L-asparagine + L-glutamate + AMP + diphosphate + H(+)</text>
        <dbReference type="Rhea" id="RHEA:12228"/>
        <dbReference type="ChEBI" id="CHEBI:15377"/>
        <dbReference type="ChEBI" id="CHEBI:15378"/>
        <dbReference type="ChEBI" id="CHEBI:29985"/>
        <dbReference type="ChEBI" id="CHEBI:29991"/>
        <dbReference type="ChEBI" id="CHEBI:30616"/>
        <dbReference type="ChEBI" id="CHEBI:33019"/>
        <dbReference type="ChEBI" id="CHEBI:58048"/>
        <dbReference type="ChEBI" id="CHEBI:58359"/>
        <dbReference type="ChEBI" id="CHEBI:456215"/>
        <dbReference type="EC" id="6.3.5.4"/>
    </reaction>
</comment>
<dbReference type="GO" id="GO:0005524">
    <property type="term" value="F:ATP binding"/>
    <property type="evidence" value="ECO:0007669"/>
    <property type="project" value="UniProtKB-KW"/>
</dbReference>
<name>A0AA48HMP0_9ALTE</name>
<dbReference type="InterPro" id="IPR014729">
    <property type="entry name" value="Rossmann-like_a/b/a_fold"/>
</dbReference>
<dbReference type="GO" id="GO:0004066">
    <property type="term" value="F:asparagine synthase (glutamine-hydrolyzing) activity"/>
    <property type="evidence" value="ECO:0007669"/>
    <property type="project" value="UniProtKB-EC"/>
</dbReference>
<dbReference type="PIRSF" id="PIRSF001589">
    <property type="entry name" value="Asn_synthetase_glu-h"/>
    <property type="match status" value="1"/>
</dbReference>
<dbReference type="PANTHER" id="PTHR43284">
    <property type="entry name" value="ASPARAGINE SYNTHETASE (GLUTAMINE-HYDROLYZING)"/>
    <property type="match status" value="1"/>
</dbReference>
<accession>A0AA48HMP0</accession>
<dbReference type="InterPro" id="IPR006426">
    <property type="entry name" value="Asn_synth_AEB"/>
</dbReference>
<dbReference type="Pfam" id="PF00733">
    <property type="entry name" value="Asn_synthase"/>
    <property type="match status" value="2"/>
</dbReference>
<dbReference type="Gene3D" id="3.60.20.10">
    <property type="entry name" value="Glutamine Phosphoribosylpyrophosphate, subunit 1, domain 1"/>
    <property type="match status" value="1"/>
</dbReference>
<dbReference type="Gene3D" id="3.40.50.620">
    <property type="entry name" value="HUPs"/>
    <property type="match status" value="2"/>
</dbReference>
<dbReference type="InterPro" id="IPR017932">
    <property type="entry name" value="GATase_2_dom"/>
</dbReference>
<dbReference type="SUPFAM" id="SSF56235">
    <property type="entry name" value="N-terminal nucleophile aminohydrolases (Ntn hydrolases)"/>
    <property type="match status" value="1"/>
</dbReference>
<evidence type="ECO:0000259" key="9">
    <source>
        <dbReference type="PROSITE" id="PS51278"/>
    </source>
</evidence>
<evidence type="ECO:0000256" key="3">
    <source>
        <dbReference type="ARBA" id="ARBA00012737"/>
    </source>
</evidence>
<evidence type="ECO:0000256" key="1">
    <source>
        <dbReference type="ARBA" id="ARBA00005187"/>
    </source>
</evidence>
<dbReference type="PANTHER" id="PTHR43284:SF1">
    <property type="entry name" value="ASPARAGINE SYNTHETASE"/>
    <property type="match status" value="1"/>
</dbReference>
<dbReference type="GO" id="GO:0006529">
    <property type="term" value="P:asparagine biosynthetic process"/>
    <property type="evidence" value="ECO:0007669"/>
    <property type="project" value="InterPro"/>
</dbReference>
<dbReference type="Pfam" id="PF13537">
    <property type="entry name" value="GATase_7"/>
    <property type="match status" value="1"/>
</dbReference>
<evidence type="ECO:0000313" key="10">
    <source>
        <dbReference type="EMBL" id="BDX07616.1"/>
    </source>
</evidence>
<dbReference type="InterPro" id="IPR033738">
    <property type="entry name" value="AsnB_N"/>
</dbReference>
<evidence type="ECO:0000256" key="2">
    <source>
        <dbReference type="ARBA" id="ARBA00005752"/>
    </source>
</evidence>
<reference evidence="10" key="1">
    <citation type="submission" date="2023-01" db="EMBL/GenBank/DDBJ databases">
        <title>Complete genome sequence of Planctobacterium marinum strain Dej080120_11.</title>
        <authorList>
            <person name="Ueki S."/>
            <person name="Maruyama F."/>
        </authorList>
    </citation>
    <scope>NUCLEOTIDE SEQUENCE</scope>
    <source>
        <strain evidence="10">Dej080120_11</strain>
    </source>
</reference>
<evidence type="ECO:0000256" key="4">
    <source>
        <dbReference type="ARBA" id="ARBA00022741"/>
    </source>
</evidence>
<dbReference type="EC" id="6.3.5.4" evidence="3"/>
<dbReference type="KEGG" id="pmaw:MACH26_31370"/>
<feature type="domain" description="Glutamine amidotransferase type-2" evidence="9">
    <location>
        <begin position="2"/>
        <end position="212"/>
    </location>
</feature>
<keyword evidence="11" id="KW-1185">Reference proteome</keyword>
<evidence type="ECO:0000256" key="6">
    <source>
        <dbReference type="ARBA" id="ARBA00022962"/>
    </source>
</evidence>
<evidence type="ECO:0000256" key="8">
    <source>
        <dbReference type="PIRSR" id="PIRSR001589-2"/>
    </source>
</evidence>
<gene>
    <name evidence="10" type="ORF">MACH26_31370</name>
</gene>
<dbReference type="SUPFAM" id="SSF52402">
    <property type="entry name" value="Adenine nucleotide alpha hydrolases-like"/>
    <property type="match status" value="1"/>
</dbReference>
<feature type="binding site" evidence="8">
    <location>
        <position position="98"/>
    </location>
    <ligand>
        <name>L-glutamine</name>
        <dbReference type="ChEBI" id="CHEBI:58359"/>
    </ligand>
</feature>
<dbReference type="AlphaFoldDB" id="A0AA48HMP0"/>
<dbReference type="InterPro" id="IPR001962">
    <property type="entry name" value="Asn_synthase"/>
</dbReference>
<evidence type="ECO:0000256" key="7">
    <source>
        <dbReference type="ARBA" id="ARBA00048741"/>
    </source>
</evidence>
<dbReference type="PROSITE" id="PS51278">
    <property type="entry name" value="GATASE_TYPE_2"/>
    <property type="match status" value="1"/>
</dbReference>
<organism evidence="10 11">
    <name type="scientific">Planctobacterium marinum</name>
    <dbReference type="NCBI Taxonomy" id="1631968"/>
    <lineage>
        <taxon>Bacteria</taxon>
        <taxon>Pseudomonadati</taxon>
        <taxon>Pseudomonadota</taxon>
        <taxon>Gammaproteobacteria</taxon>
        <taxon>Alteromonadales</taxon>
        <taxon>Alteromonadaceae</taxon>
        <taxon>Planctobacterium</taxon>
    </lineage>
</organism>
<keyword evidence="5 8" id="KW-0067">ATP-binding</keyword>
<keyword evidence="6" id="KW-0315">Glutamine amidotransferase</keyword>
<dbReference type="RefSeq" id="WP_338293667.1">
    <property type="nucleotide sequence ID" value="NZ_AP027272.1"/>
</dbReference>
<comment type="pathway">
    <text evidence="1">Amino-acid biosynthesis; L-asparagine biosynthesis; L-asparagine from L-aspartate (L-Gln route): step 1/1.</text>
</comment>
<keyword evidence="4 8" id="KW-0547">Nucleotide-binding</keyword>
<sequence length="651" mass="74624">MSAIAGLLRLDGVNVDAADLERMVMALLPHGPDKQQIWTHQELGLAHCLMRFTPEDYFEKQPVTDKGNGTAMVFAGRIDNRSELVERLELPKSDVISDSQLAQLAYLKWNTKAFPLVIGDWVWAIWSQNKKQLQLVRDPQGYSRSLHYSLQANFFAFSTAPKGLMALPGMPRKMNRAALADFLILNHDDMTSTLYEGVKRLAPGHLLTFDTVSCAIEVKRYWQINTEQRISYKKEQDYVDHFKQLFEQVVDSQLRTCHAVGAFMSGGIDSSAVATSAAKLLARQGKNLSSYTSIPQRDFDGPTPWGRYNDETPLVNAIAKMTPNLTPHFVASEGLDQLSGIDNYLEQAEAPIRNPDNRVWMETIMRTAAANNERVLLTGQQGNYTISYEGNWSLAPWFKSFNWSKLLHGIKQLNGYRGRDLSFIVKNQIAKPLLPQWLYRMLVECFTEHHSIWSANCLINPEFANQIKVALRANEAGFSPYWQFPVCSREVRKLSLVALNFSGDLHESWRASFGTELRDPTADRRIIEYCLAIPDEQYLNRKGLRWLATRAFAEQLPKAVLHNNLRGTQDPGWYLRMQQSKRELELEYERLVQNTTAQQVLDLPRMRQLLNDWPDNSANWNSKQIIGRYRLGLSRAIMVGRYIRWFEGDKR</sequence>
<dbReference type="CDD" id="cd00712">
    <property type="entry name" value="AsnB"/>
    <property type="match status" value="1"/>
</dbReference>
<comment type="similarity">
    <text evidence="2">Belongs to the asparagine synthetase family.</text>
</comment>
<proteinExistence type="inferred from homology"/>
<evidence type="ECO:0000256" key="5">
    <source>
        <dbReference type="ARBA" id="ARBA00022840"/>
    </source>
</evidence>
<evidence type="ECO:0000313" key="11">
    <source>
        <dbReference type="Proteomes" id="UP001333710"/>
    </source>
</evidence>
<protein>
    <recommendedName>
        <fullName evidence="3">asparagine synthase (glutamine-hydrolyzing)</fullName>
        <ecNumber evidence="3">6.3.5.4</ecNumber>
    </recommendedName>
</protein>
<dbReference type="InterPro" id="IPR051786">
    <property type="entry name" value="ASN_synthetase/amidase"/>
</dbReference>
<dbReference type="InterPro" id="IPR029055">
    <property type="entry name" value="Ntn_hydrolases_N"/>
</dbReference>